<dbReference type="InterPro" id="IPR028082">
    <property type="entry name" value="Peripla_BP_I"/>
</dbReference>
<dbReference type="PANTHER" id="PTHR30483:SF6">
    <property type="entry name" value="PERIPLASMIC BINDING PROTEIN OF ABC TRANSPORTER FOR NATURAL AMINO ACIDS"/>
    <property type="match status" value="1"/>
</dbReference>
<evidence type="ECO:0000256" key="8">
    <source>
        <dbReference type="SAM" id="SignalP"/>
    </source>
</evidence>
<protein>
    <recommendedName>
        <fullName evidence="9">Receptor ligand binding region domain-containing protein</fullName>
    </recommendedName>
</protein>
<dbReference type="GO" id="GO:0004930">
    <property type="term" value="F:G protein-coupled receptor activity"/>
    <property type="evidence" value="ECO:0007669"/>
    <property type="project" value="InterPro"/>
</dbReference>
<feature type="region of interest" description="Disordered" evidence="7">
    <location>
        <begin position="25"/>
        <end position="87"/>
    </location>
</feature>
<evidence type="ECO:0000313" key="10">
    <source>
        <dbReference type="EMBL" id="GBF90432.1"/>
    </source>
</evidence>
<dbReference type="PANTHER" id="PTHR30483">
    <property type="entry name" value="LEUCINE-SPECIFIC-BINDING PROTEIN"/>
    <property type="match status" value="1"/>
</dbReference>
<gene>
    <name evidence="10" type="ORF">Rsub_03428</name>
</gene>
<dbReference type="SUPFAM" id="SSF53822">
    <property type="entry name" value="Periplasmic binding protein-like I"/>
    <property type="match status" value="1"/>
</dbReference>
<dbReference type="InterPro" id="IPR051010">
    <property type="entry name" value="BCAA_transport"/>
</dbReference>
<sequence length="486" mass="48959">MAARHALALLVLLAAGAAHAQLERPSGGAARPAPAGLVALSLQHPAAGAQKQPAGGPPQQQQQQQQQQQPAAGAPEPRPAAGGAAAGGGGADKAFKLGCLAPLSGEFAPVGQAIKAAIEMAIDQAAKRAPGVQITLMCEDDKCNEVAAFHAARKLARAGVNAIVGAGCSGASLSAMAVANKFKVPIVSPSSTSTALSVPGNYFFRTVPSDNHQGHFAAAQLLAAGANRTLVIHSDDSYGQSLAMHFTAAYTRDGGEAAPLPLERLQAAAAAAAAAGRGGGMKRALQEVLGRLDASGVYIAVANATAGADVLKALAAADLPRRPSVFVSDSLITPATPLLAGKKSAAGVRGADLWHSPEFEAEFKDYVRSRGGDAPYTGFAATAYDATIALLDAFRRAAPPRGGPELLEQLKHVKFFGKSGLISFDEYGDLKYDPETGYTVGVFGPDGALTQERPGAAPAPQERPGAAAAAATIAAAAAAAAARGQG</sequence>
<proteinExistence type="predicted"/>
<dbReference type="OrthoDB" id="5597995at2759"/>
<keyword evidence="4" id="KW-0472">Membrane</keyword>
<name>A0A2V0NUT4_9CHLO</name>
<comment type="subcellular location">
    <subcellularLocation>
        <location evidence="1">Membrane</location>
        <topology evidence="1">Multi-pass membrane protein</topology>
    </subcellularLocation>
</comment>
<keyword evidence="8" id="KW-0732">Signal</keyword>
<keyword evidence="5" id="KW-0675">Receptor</keyword>
<accession>A0A2V0NUT4</accession>
<feature type="signal peptide" evidence="8">
    <location>
        <begin position="1"/>
        <end position="20"/>
    </location>
</feature>
<dbReference type="GO" id="GO:0016020">
    <property type="term" value="C:membrane"/>
    <property type="evidence" value="ECO:0007669"/>
    <property type="project" value="UniProtKB-SubCell"/>
</dbReference>
<evidence type="ECO:0000256" key="6">
    <source>
        <dbReference type="ARBA" id="ARBA00023180"/>
    </source>
</evidence>
<evidence type="ECO:0000256" key="2">
    <source>
        <dbReference type="ARBA" id="ARBA00022692"/>
    </source>
</evidence>
<evidence type="ECO:0000256" key="3">
    <source>
        <dbReference type="ARBA" id="ARBA00022989"/>
    </source>
</evidence>
<dbReference type="InterPro" id="IPR001828">
    <property type="entry name" value="ANF_lig-bd_rcpt"/>
</dbReference>
<comment type="caution">
    <text evidence="10">The sequence shown here is derived from an EMBL/GenBank/DDBJ whole genome shotgun (WGS) entry which is preliminary data.</text>
</comment>
<reference evidence="10 11" key="1">
    <citation type="journal article" date="2018" name="Sci. Rep.">
        <title>Raphidocelis subcapitata (=Pseudokirchneriella subcapitata) provides an insight into genome evolution and environmental adaptations in the Sphaeropleales.</title>
        <authorList>
            <person name="Suzuki S."/>
            <person name="Yamaguchi H."/>
            <person name="Nakajima N."/>
            <person name="Kawachi M."/>
        </authorList>
    </citation>
    <scope>NUCLEOTIDE SEQUENCE [LARGE SCALE GENOMIC DNA]</scope>
    <source>
        <strain evidence="10 11">NIES-35</strain>
    </source>
</reference>
<dbReference type="AlphaFoldDB" id="A0A2V0NUT4"/>
<feature type="compositionally biased region" description="Low complexity" evidence="7">
    <location>
        <begin position="25"/>
        <end position="36"/>
    </location>
</feature>
<dbReference type="Gene3D" id="3.40.50.2300">
    <property type="match status" value="2"/>
</dbReference>
<keyword evidence="11" id="KW-1185">Reference proteome</keyword>
<dbReference type="PRINTS" id="PR00248">
    <property type="entry name" value="GPCRMGR"/>
</dbReference>
<dbReference type="CDD" id="cd06342">
    <property type="entry name" value="PBP1_ABC_LIVBP-like"/>
    <property type="match status" value="1"/>
</dbReference>
<organism evidence="10 11">
    <name type="scientific">Raphidocelis subcapitata</name>
    <dbReference type="NCBI Taxonomy" id="307507"/>
    <lineage>
        <taxon>Eukaryota</taxon>
        <taxon>Viridiplantae</taxon>
        <taxon>Chlorophyta</taxon>
        <taxon>core chlorophytes</taxon>
        <taxon>Chlorophyceae</taxon>
        <taxon>CS clade</taxon>
        <taxon>Sphaeropleales</taxon>
        <taxon>Selenastraceae</taxon>
        <taxon>Raphidocelis</taxon>
    </lineage>
</organism>
<feature type="domain" description="Receptor ligand binding region" evidence="9">
    <location>
        <begin position="115"/>
        <end position="432"/>
    </location>
</feature>
<evidence type="ECO:0000256" key="4">
    <source>
        <dbReference type="ARBA" id="ARBA00023136"/>
    </source>
</evidence>
<dbReference type="Pfam" id="PF01094">
    <property type="entry name" value="ANF_receptor"/>
    <property type="match status" value="1"/>
</dbReference>
<feature type="chain" id="PRO_5015891420" description="Receptor ligand binding region domain-containing protein" evidence="8">
    <location>
        <begin position="21"/>
        <end position="486"/>
    </location>
</feature>
<evidence type="ECO:0000256" key="5">
    <source>
        <dbReference type="ARBA" id="ARBA00023170"/>
    </source>
</evidence>
<feature type="compositionally biased region" description="Low complexity" evidence="7">
    <location>
        <begin position="45"/>
        <end position="83"/>
    </location>
</feature>
<dbReference type="InterPro" id="IPR000337">
    <property type="entry name" value="GPCR_3"/>
</dbReference>
<keyword evidence="2" id="KW-0812">Transmembrane</keyword>
<dbReference type="EMBL" id="BDRX01000017">
    <property type="protein sequence ID" value="GBF90432.1"/>
    <property type="molecule type" value="Genomic_DNA"/>
</dbReference>
<keyword evidence="3" id="KW-1133">Transmembrane helix</keyword>
<evidence type="ECO:0000313" key="11">
    <source>
        <dbReference type="Proteomes" id="UP000247498"/>
    </source>
</evidence>
<evidence type="ECO:0000256" key="1">
    <source>
        <dbReference type="ARBA" id="ARBA00004141"/>
    </source>
</evidence>
<evidence type="ECO:0000256" key="7">
    <source>
        <dbReference type="SAM" id="MobiDB-lite"/>
    </source>
</evidence>
<dbReference type="InParanoid" id="A0A2V0NUT4"/>
<dbReference type="Proteomes" id="UP000247498">
    <property type="component" value="Unassembled WGS sequence"/>
</dbReference>
<keyword evidence="6" id="KW-0325">Glycoprotein</keyword>
<evidence type="ECO:0000259" key="9">
    <source>
        <dbReference type="Pfam" id="PF01094"/>
    </source>
</evidence>